<gene>
    <name evidence="2" type="ORF">BVC80_1751g59</name>
</gene>
<dbReference type="OrthoDB" id="2018352at2759"/>
<sequence length="179" mass="20765">MRSFKGTLAWKLLDRTLGIFGDWRTRAVFDMAITVHRKIQERDLEVGRNIGNWVLRWLDRMKPSAQIRAIAPKQPPSAGNTTKQVPKSDLQQPPRTIQKSDCRSADPKSDGRLFTTSMNMTPKSFPTWMKMMRPSNPTSTNTQYRHLCISMPDIPRINYGIGRYEGVIRKDIMQWMVRN</sequence>
<comment type="caution">
    <text evidence="2">The sequence shown here is derived from an EMBL/GenBank/DDBJ whole genome shotgun (WGS) entry which is preliminary data.</text>
</comment>
<evidence type="ECO:0000313" key="3">
    <source>
        <dbReference type="Proteomes" id="UP000195402"/>
    </source>
</evidence>
<dbReference type="PANTHER" id="PTHR35998:SF1">
    <property type="entry name" value="OS02G0127900 PROTEIN"/>
    <property type="match status" value="1"/>
</dbReference>
<feature type="compositionally biased region" description="Basic and acidic residues" evidence="1">
    <location>
        <begin position="98"/>
        <end position="111"/>
    </location>
</feature>
<proteinExistence type="predicted"/>
<evidence type="ECO:0000313" key="2">
    <source>
        <dbReference type="EMBL" id="OVA09904.1"/>
    </source>
</evidence>
<dbReference type="FunCoup" id="A0A200QHG2">
    <property type="interactions" value="1989"/>
</dbReference>
<dbReference type="InParanoid" id="A0A200QHG2"/>
<evidence type="ECO:0000256" key="1">
    <source>
        <dbReference type="SAM" id="MobiDB-lite"/>
    </source>
</evidence>
<reference evidence="2 3" key="1">
    <citation type="journal article" date="2017" name="Mol. Plant">
        <title>The Genome of Medicinal Plant Macleaya cordata Provides New Insights into Benzylisoquinoline Alkaloids Metabolism.</title>
        <authorList>
            <person name="Liu X."/>
            <person name="Liu Y."/>
            <person name="Huang P."/>
            <person name="Ma Y."/>
            <person name="Qing Z."/>
            <person name="Tang Q."/>
            <person name="Cao H."/>
            <person name="Cheng P."/>
            <person name="Zheng Y."/>
            <person name="Yuan Z."/>
            <person name="Zhou Y."/>
            <person name="Liu J."/>
            <person name="Tang Z."/>
            <person name="Zhuo Y."/>
            <person name="Zhang Y."/>
            <person name="Yu L."/>
            <person name="Huang J."/>
            <person name="Yang P."/>
            <person name="Peng Q."/>
            <person name="Zhang J."/>
            <person name="Jiang W."/>
            <person name="Zhang Z."/>
            <person name="Lin K."/>
            <person name="Ro D.K."/>
            <person name="Chen X."/>
            <person name="Xiong X."/>
            <person name="Shang Y."/>
            <person name="Huang S."/>
            <person name="Zeng J."/>
        </authorList>
    </citation>
    <scope>NUCLEOTIDE SEQUENCE [LARGE SCALE GENOMIC DNA]</scope>
    <source>
        <strain evidence="3">cv. BLH2017</strain>
        <tissue evidence="2">Root</tissue>
    </source>
</reference>
<dbReference type="STRING" id="56857.A0A200QHG2"/>
<organism evidence="2 3">
    <name type="scientific">Macleaya cordata</name>
    <name type="common">Five-seeded plume-poppy</name>
    <name type="synonym">Bocconia cordata</name>
    <dbReference type="NCBI Taxonomy" id="56857"/>
    <lineage>
        <taxon>Eukaryota</taxon>
        <taxon>Viridiplantae</taxon>
        <taxon>Streptophyta</taxon>
        <taxon>Embryophyta</taxon>
        <taxon>Tracheophyta</taxon>
        <taxon>Spermatophyta</taxon>
        <taxon>Magnoliopsida</taxon>
        <taxon>Ranunculales</taxon>
        <taxon>Papaveraceae</taxon>
        <taxon>Papaveroideae</taxon>
        <taxon>Macleaya</taxon>
    </lineage>
</organism>
<feature type="region of interest" description="Disordered" evidence="1">
    <location>
        <begin position="69"/>
        <end position="117"/>
    </location>
</feature>
<protein>
    <submittedName>
        <fullName evidence="2">Uncharacterized protein</fullName>
    </submittedName>
</protein>
<dbReference type="PANTHER" id="PTHR35998">
    <property type="entry name" value="OS02G0127900 PROTEIN"/>
    <property type="match status" value="1"/>
</dbReference>
<dbReference type="EMBL" id="MVGT01002043">
    <property type="protein sequence ID" value="OVA09904.1"/>
    <property type="molecule type" value="Genomic_DNA"/>
</dbReference>
<name>A0A200QHG2_MACCD</name>
<dbReference type="OMA" id="GKANMNM"/>
<keyword evidence="3" id="KW-1185">Reference proteome</keyword>
<dbReference type="AlphaFoldDB" id="A0A200QHG2"/>
<feature type="compositionally biased region" description="Polar residues" evidence="1">
    <location>
        <begin position="77"/>
        <end position="97"/>
    </location>
</feature>
<accession>A0A200QHG2</accession>
<dbReference type="Proteomes" id="UP000195402">
    <property type="component" value="Unassembled WGS sequence"/>
</dbReference>